<dbReference type="SUPFAM" id="SSF48452">
    <property type="entry name" value="TPR-like"/>
    <property type="match status" value="1"/>
</dbReference>
<proteinExistence type="predicted"/>
<sequence>MRAFVFTDPTLASQAGRFVWLELNTEKADNAPVTKRLAVSALPSFFVLDPADERVALRWVGGATTPHLIHILDDARLAVASGASGGVRHETTPADLALARADSLYGRADYAGAATAYDAAIAAAADGWPRYGRVVESLLYCLDQTGGYLRGAELALAAYPRLARSPSAASVASSGLDCAVSLKEDDPRRTELLAKLEPIARAVADDRTLAMAADDRSGVYISLLDARDAAKDSVGHHAVAEAWSGFLDGEAARARTPIARAVFDPHRLSAYIELGHAERAIPMLEASERDFPDDYNPPARLANAYRALKRWDEALAASDRAMQRAYGPRKLLLYANRTDIFLGRADSTSARRTVQEAIAHAKSLPAGQTSERTIANLEKRLAALGGAPPPTGAR</sequence>
<dbReference type="AlphaFoldDB" id="A0A9D6L465"/>
<protein>
    <submittedName>
        <fullName evidence="1">Thiol reductase thioredoxin</fullName>
    </submittedName>
</protein>
<dbReference type="EMBL" id="JACQAY010000134">
    <property type="protein sequence ID" value="MBI3539487.1"/>
    <property type="molecule type" value="Genomic_DNA"/>
</dbReference>
<dbReference type="Proteomes" id="UP000807850">
    <property type="component" value="Unassembled WGS sequence"/>
</dbReference>
<name>A0A9D6L465_UNCEI</name>
<dbReference type="Gene3D" id="3.40.30.10">
    <property type="entry name" value="Glutaredoxin"/>
    <property type="match status" value="1"/>
</dbReference>
<accession>A0A9D6L465</accession>
<gene>
    <name evidence="1" type="ORF">HY076_04360</name>
</gene>
<dbReference type="SUPFAM" id="SSF52833">
    <property type="entry name" value="Thioredoxin-like"/>
    <property type="match status" value="1"/>
</dbReference>
<evidence type="ECO:0000313" key="2">
    <source>
        <dbReference type="Proteomes" id="UP000807850"/>
    </source>
</evidence>
<dbReference type="InterPro" id="IPR036249">
    <property type="entry name" value="Thioredoxin-like_sf"/>
</dbReference>
<comment type="caution">
    <text evidence="1">The sequence shown here is derived from an EMBL/GenBank/DDBJ whole genome shotgun (WGS) entry which is preliminary data.</text>
</comment>
<dbReference type="InterPro" id="IPR011990">
    <property type="entry name" value="TPR-like_helical_dom_sf"/>
</dbReference>
<organism evidence="1 2">
    <name type="scientific">Eiseniibacteriota bacterium</name>
    <dbReference type="NCBI Taxonomy" id="2212470"/>
    <lineage>
        <taxon>Bacteria</taxon>
        <taxon>Candidatus Eiseniibacteriota</taxon>
    </lineage>
</organism>
<evidence type="ECO:0000313" key="1">
    <source>
        <dbReference type="EMBL" id="MBI3539487.1"/>
    </source>
</evidence>
<dbReference type="Gene3D" id="1.25.40.10">
    <property type="entry name" value="Tetratricopeptide repeat domain"/>
    <property type="match status" value="1"/>
</dbReference>
<reference evidence="1" key="1">
    <citation type="submission" date="2020-07" db="EMBL/GenBank/DDBJ databases">
        <title>Huge and variable diversity of episymbiotic CPR bacteria and DPANN archaea in groundwater ecosystems.</title>
        <authorList>
            <person name="He C.Y."/>
            <person name="Keren R."/>
            <person name="Whittaker M."/>
            <person name="Farag I.F."/>
            <person name="Doudna J."/>
            <person name="Cate J.H.D."/>
            <person name="Banfield J.F."/>
        </authorList>
    </citation>
    <scope>NUCLEOTIDE SEQUENCE</scope>
    <source>
        <strain evidence="1">NC_groundwater_928_Pr1_S-0.2um_72_17</strain>
    </source>
</reference>